<evidence type="ECO:0000256" key="7">
    <source>
        <dbReference type="ARBA" id="ARBA00022932"/>
    </source>
</evidence>
<comment type="subcellular location">
    <subcellularLocation>
        <location evidence="1">Cytoplasm</location>
    </subcellularLocation>
</comment>
<dbReference type="GO" id="GO:0009360">
    <property type="term" value="C:DNA polymerase III complex"/>
    <property type="evidence" value="ECO:0007669"/>
    <property type="project" value="InterPro"/>
</dbReference>
<evidence type="ECO:0000256" key="5">
    <source>
        <dbReference type="ARBA" id="ARBA00022695"/>
    </source>
</evidence>
<proteinExistence type="inferred from homology"/>
<dbReference type="GO" id="GO:0003677">
    <property type="term" value="F:DNA binding"/>
    <property type="evidence" value="ECO:0007669"/>
    <property type="project" value="UniProtKB-KW"/>
</dbReference>
<dbReference type="SMART" id="SM00480">
    <property type="entry name" value="POL3Bc"/>
    <property type="match status" value="1"/>
</dbReference>
<evidence type="ECO:0000256" key="3">
    <source>
        <dbReference type="ARBA" id="ARBA00022490"/>
    </source>
</evidence>
<keyword evidence="5" id="KW-0548">Nucleotidyltransferase</keyword>
<feature type="non-terminal residue" evidence="12">
    <location>
        <position position="1"/>
    </location>
</feature>
<evidence type="ECO:0000256" key="2">
    <source>
        <dbReference type="ARBA" id="ARBA00010752"/>
    </source>
</evidence>
<comment type="caution">
    <text evidence="12">The sequence shown here is derived from an EMBL/GenBank/DDBJ whole genome shotgun (WGS) entry which is preliminary data.</text>
</comment>
<keyword evidence="7" id="KW-0239">DNA-directed DNA polymerase</keyword>
<comment type="similarity">
    <text evidence="2">Belongs to the beta sliding clamp family.</text>
</comment>
<dbReference type="PANTHER" id="PTHR30478">
    <property type="entry name" value="DNA POLYMERASE III SUBUNIT BETA"/>
    <property type="match status" value="1"/>
</dbReference>
<keyword evidence="3" id="KW-0963">Cytoplasm</keyword>
<name>A0A1G2L028_9BACT</name>
<dbReference type="CDD" id="cd00140">
    <property type="entry name" value="beta_clamp"/>
    <property type="match status" value="1"/>
</dbReference>
<evidence type="ECO:0000256" key="8">
    <source>
        <dbReference type="ARBA" id="ARBA00023125"/>
    </source>
</evidence>
<organism evidence="12 13">
    <name type="scientific">Candidatus Sungbacteria bacterium RIFCSPHIGHO2_02_FULL_51_29</name>
    <dbReference type="NCBI Taxonomy" id="1802273"/>
    <lineage>
        <taxon>Bacteria</taxon>
        <taxon>Candidatus Sungiibacteriota</taxon>
    </lineage>
</organism>
<gene>
    <name evidence="12" type="ORF">A3C16_04235</name>
</gene>
<dbReference type="Gene3D" id="3.10.150.10">
    <property type="entry name" value="DNA Polymerase III, subunit A, domain 2"/>
    <property type="match status" value="1"/>
</dbReference>
<sequence length="354" mass="38355">LTEAVLKAERFIGKNLTLPILMNILLEAGDKTITVTATNLEMGIRERVPCKKGSDGAVSIPARIFSSVLQSVQDDIISLEEKNATLSLSSDSSHYVIHGVVAKEFPILPSIAHGVETSLPIEAFTSAITQVLPAVSLSDIKPELSGVYVSCDGGIVKVAATDSFRLAERTLFLKEEKKAPFSFILPQRTAHEIVRCFSGEGDVDIVFGDNQVSFSSGPLFIISRLIDGAYPDYQQIIPKNFSSYIHIGKNDLISAVKGAAVVSSRLNDVTIGFDEDKVEVMSVNPEVGKTNITKKAKVNSVGKISFNYRYLLDGIDVITGNKVSIGLQNENSAVLIQGTEDQSFLYVLMPIRAM</sequence>
<dbReference type="InterPro" id="IPR046938">
    <property type="entry name" value="DNA_clamp_sf"/>
</dbReference>
<dbReference type="Proteomes" id="UP000177811">
    <property type="component" value="Unassembled WGS sequence"/>
</dbReference>
<dbReference type="InterPro" id="IPR001001">
    <property type="entry name" value="DNA_polIII_beta"/>
</dbReference>
<evidence type="ECO:0000259" key="9">
    <source>
        <dbReference type="Pfam" id="PF00712"/>
    </source>
</evidence>
<dbReference type="PANTHER" id="PTHR30478:SF0">
    <property type="entry name" value="BETA SLIDING CLAMP"/>
    <property type="match status" value="1"/>
</dbReference>
<dbReference type="GO" id="GO:0005737">
    <property type="term" value="C:cytoplasm"/>
    <property type="evidence" value="ECO:0007669"/>
    <property type="project" value="UniProtKB-SubCell"/>
</dbReference>
<evidence type="ECO:0000256" key="1">
    <source>
        <dbReference type="ARBA" id="ARBA00004496"/>
    </source>
</evidence>
<dbReference type="InterPro" id="IPR022637">
    <property type="entry name" value="DNA_polIII_beta_cen"/>
</dbReference>
<keyword evidence="8" id="KW-0238">DNA-binding</keyword>
<dbReference type="InterPro" id="IPR022635">
    <property type="entry name" value="DNA_polIII_beta_C"/>
</dbReference>
<dbReference type="GO" id="GO:0006271">
    <property type="term" value="P:DNA strand elongation involved in DNA replication"/>
    <property type="evidence" value="ECO:0007669"/>
    <property type="project" value="TreeGrafter"/>
</dbReference>
<accession>A0A1G2L028</accession>
<dbReference type="EMBL" id="MHQL01000002">
    <property type="protein sequence ID" value="OHA04039.1"/>
    <property type="molecule type" value="Genomic_DNA"/>
</dbReference>
<evidence type="ECO:0000256" key="4">
    <source>
        <dbReference type="ARBA" id="ARBA00022679"/>
    </source>
</evidence>
<evidence type="ECO:0000259" key="11">
    <source>
        <dbReference type="Pfam" id="PF02768"/>
    </source>
</evidence>
<keyword evidence="6" id="KW-0235">DNA replication</keyword>
<dbReference type="Pfam" id="PF02768">
    <property type="entry name" value="DNA_pol3_beta_3"/>
    <property type="match status" value="1"/>
</dbReference>
<evidence type="ECO:0000313" key="12">
    <source>
        <dbReference type="EMBL" id="OHA04039.1"/>
    </source>
</evidence>
<dbReference type="GO" id="GO:0008408">
    <property type="term" value="F:3'-5' exonuclease activity"/>
    <property type="evidence" value="ECO:0007669"/>
    <property type="project" value="InterPro"/>
</dbReference>
<dbReference type="Pfam" id="PF02767">
    <property type="entry name" value="DNA_pol3_beta_2"/>
    <property type="match status" value="1"/>
</dbReference>
<dbReference type="NCBIfam" id="TIGR00663">
    <property type="entry name" value="dnan"/>
    <property type="match status" value="1"/>
</dbReference>
<feature type="domain" description="DNA polymerase III beta sliding clamp C-terminal" evidence="11">
    <location>
        <begin position="235"/>
        <end position="352"/>
    </location>
</feature>
<evidence type="ECO:0000259" key="10">
    <source>
        <dbReference type="Pfam" id="PF02767"/>
    </source>
</evidence>
<dbReference type="GO" id="GO:0003887">
    <property type="term" value="F:DNA-directed DNA polymerase activity"/>
    <property type="evidence" value="ECO:0007669"/>
    <property type="project" value="UniProtKB-KW"/>
</dbReference>
<dbReference type="Gene3D" id="3.70.10.10">
    <property type="match status" value="1"/>
</dbReference>
<feature type="domain" description="DNA polymerase III beta sliding clamp central" evidence="10">
    <location>
        <begin position="119"/>
        <end position="232"/>
    </location>
</feature>
<reference evidence="12 13" key="1">
    <citation type="journal article" date="2016" name="Nat. Commun.">
        <title>Thousands of microbial genomes shed light on interconnected biogeochemical processes in an aquifer system.</title>
        <authorList>
            <person name="Anantharaman K."/>
            <person name="Brown C.T."/>
            <person name="Hug L.A."/>
            <person name="Sharon I."/>
            <person name="Castelle C.J."/>
            <person name="Probst A.J."/>
            <person name="Thomas B.C."/>
            <person name="Singh A."/>
            <person name="Wilkins M.J."/>
            <person name="Karaoz U."/>
            <person name="Brodie E.L."/>
            <person name="Williams K.H."/>
            <person name="Hubbard S.S."/>
            <person name="Banfield J.F."/>
        </authorList>
    </citation>
    <scope>NUCLEOTIDE SEQUENCE [LARGE SCALE GENOMIC DNA]</scope>
</reference>
<dbReference type="SUPFAM" id="SSF55979">
    <property type="entry name" value="DNA clamp"/>
    <property type="match status" value="3"/>
</dbReference>
<dbReference type="PIRSF" id="PIRSF000804">
    <property type="entry name" value="DNA_pol_III_b"/>
    <property type="match status" value="1"/>
</dbReference>
<evidence type="ECO:0000313" key="13">
    <source>
        <dbReference type="Proteomes" id="UP000177811"/>
    </source>
</evidence>
<feature type="domain" description="DNA polymerase III beta sliding clamp N-terminal" evidence="9">
    <location>
        <begin position="2"/>
        <end position="109"/>
    </location>
</feature>
<protein>
    <submittedName>
        <fullName evidence="12">DNA polymerase III subunit beta</fullName>
    </submittedName>
</protein>
<dbReference type="InterPro" id="IPR022634">
    <property type="entry name" value="DNA_polIII_beta_N"/>
</dbReference>
<dbReference type="Pfam" id="PF00712">
    <property type="entry name" value="DNA_pol3_beta"/>
    <property type="match status" value="1"/>
</dbReference>
<evidence type="ECO:0000256" key="6">
    <source>
        <dbReference type="ARBA" id="ARBA00022705"/>
    </source>
</evidence>
<keyword evidence="4" id="KW-0808">Transferase</keyword>
<dbReference type="AlphaFoldDB" id="A0A1G2L028"/>